<dbReference type="PATRIC" id="fig|926562.3.peg.2864"/>
<dbReference type="Pfam" id="PF03767">
    <property type="entry name" value="Acid_phosphat_B"/>
    <property type="match status" value="1"/>
</dbReference>
<evidence type="ECO:0000256" key="2">
    <source>
        <dbReference type="SAM" id="SignalP"/>
    </source>
</evidence>
<dbReference type="GO" id="GO:0009279">
    <property type="term" value="C:cell outer membrane"/>
    <property type="evidence" value="ECO:0007669"/>
    <property type="project" value="InterPro"/>
</dbReference>
<feature type="chain" id="PRO_5003515482" evidence="2">
    <location>
        <begin position="21"/>
        <end position="272"/>
    </location>
</feature>
<dbReference type="eggNOG" id="COG2503">
    <property type="taxonomic scope" value="Bacteria"/>
</dbReference>
<reference evidence="3 4" key="1">
    <citation type="journal article" date="2012" name="Stand. Genomic Sci.">
        <title>Genome sequence of the orange-pigmented seawater bacterium Owenweeksia hongkongensis type strain (UST20020801(T)).</title>
        <authorList>
            <person name="Riedel T."/>
            <person name="Held B."/>
            <person name="Nolan M."/>
            <person name="Lucas S."/>
            <person name="Lapidus A."/>
            <person name="Tice H."/>
            <person name="Del Rio T.G."/>
            <person name="Cheng J.F."/>
            <person name="Han C."/>
            <person name="Tapia R."/>
            <person name="Goodwin L.A."/>
            <person name="Pitluck S."/>
            <person name="Liolios K."/>
            <person name="Mavromatis K."/>
            <person name="Pagani I."/>
            <person name="Ivanova N."/>
            <person name="Mikhailova N."/>
            <person name="Pati A."/>
            <person name="Chen A."/>
            <person name="Palaniappan K."/>
            <person name="Rohde M."/>
            <person name="Tindall B.J."/>
            <person name="Detter J.C."/>
            <person name="Goker M."/>
            <person name="Woyke T."/>
            <person name="Bristow J."/>
            <person name="Eisen J.A."/>
            <person name="Markowitz V."/>
            <person name="Hugenholtz P."/>
            <person name="Klenk H.P."/>
            <person name="Kyrpides N.C."/>
        </authorList>
    </citation>
    <scope>NUCLEOTIDE SEQUENCE</scope>
    <source>
        <strain evidence="4">DSM 17368 / JCM 12287 / NRRL B-23963</strain>
    </source>
</reference>
<dbReference type="HOGENOM" id="CLU_052352_1_0_10"/>
<dbReference type="AlphaFoldDB" id="G8R0S9"/>
<dbReference type="InterPro" id="IPR005519">
    <property type="entry name" value="Acid_phosphat_B-like"/>
</dbReference>
<dbReference type="Gene3D" id="3.40.50.1000">
    <property type="entry name" value="HAD superfamily/HAD-like"/>
    <property type="match status" value="1"/>
</dbReference>
<keyword evidence="1 2" id="KW-0732">Signal</keyword>
<accession>G8R0S9</accession>
<evidence type="ECO:0000313" key="3">
    <source>
        <dbReference type="EMBL" id="AEV33806.1"/>
    </source>
</evidence>
<dbReference type="InterPro" id="IPR023214">
    <property type="entry name" value="HAD_sf"/>
</dbReference>
<proteinExistence type="predicted"/>
<gene>
    <name evidence="3" type="ordered locus">Oweho_2846</name>
</gene>
<evidence type="ECO:0000256" key="1">
    <source>
        <dbReference type="ARBA" id="ARBA00022729"/>
    </source>
</evidence>
<dbReference type="STRING" id="926562.Oweho_2846"/>
<dbReference type="InterPro" id="IPR006423">
    <property type="entry name" value="Lipo_e_P4"/>
</dbReference>
<dbReference type="KEGG" id="oho:Oweho_2846"/>
<dbReference type="SFLD" id="SFLDS00003">
    <property type="entry name" value="Haloacid_Dehalogenase"/>
    <property type="match status" value="1"/>
</dbReference>
<dbReference type="SFLD" id="SFLDG01125">
    <property type="entry name" value="C1.1:_Acid_Phosphatase_Like"/>
    <property type="match status" value="1"/>
</dbReference>
<evidence type="ECO:0000313" key="4">
    <source>
        <dbReference type="Proteomes" id="UP000005631"/>
    </source>
</evidence>
<keyword evidence="4" id="KW-1185">Reference proteome</keyword>
<dbReference type="RefSeq" id="WP_014203155.1">
    <property type="nucleotide sequence ID" value="NC_016599.1"/>
</dbReference>
<name>G8R0S9_OWEHD</name>
<dbReference type="PIRSF" id="PIRSF019271">
    <property type="entry name" value="Acid_Ptase_C"/>
    <property type="match status" value="1"/>
</dbReference>
<protein>
    <submittedName>
        <fullName evidence="3">5'-nucleotidase, lipoprotein e(P4) family</fullName>
    </submittedName>
</protein>
<sequence length="272" mass="31667">MRIRYFLQVLVIIGVMSACGNSKQVVAPAVESQVNLMDQQMMSVLWMQHSHEVKIMQEQQYRNAARKLKENLRQASGDNLLAVILDIDETVLDNSPYEARLIRDGEKYSDESWDLWVKERQAALIPGAREFLMEAERLGIEVFYISNRSIEHLEPTIENLMTYNLPAADESHVLLKVEDPDKTERRNTVKDKFEVILYVGDQLSDFVEEQDSFQEDMADNEEMVEHALKYFVILPNPMYGGFEKMLYNNQSGLTDRQIDQKRRDALITKRKK</sequence>
<feature type="signal peptide" evidence="2">
    <location>
        <begin position="1"/>
        <end position="20"/>
    </location>
</feature>
<dbReference type="PANTHER" id="PTHR31284:SF10">
    <property type="entry name" value="ACID PHOSPHATASE-LIKE PROTEIN"/>
    <property type="match status" value="1"/>
</dbReference>
<dbReference type="NCBIfam" id="TIGR01533">
    <property type="entry name" value="lipo_e_P4"/>
    <property type="match status" value="1"/>
</dbReference>
<dbReference type="EMBL" id="CP003156">
    <property type="protein sequence ID" value="AEV33806.1"/>
    <property type="molecule type" value="Genomic_DNA"/>
</dbReference>
<dbReference type="SUPFAM" id="SSF56784">
    <property type="entry name" value="HAD-like"/>
    <property type="match status" value="1"/>
</dbReference>
<dbReference type="Proteomes" id="UP000005631">
    <property type="component" value="Chromosome"/>
</dbReference>
<dbReference type="PROSITE" id="PS51257">
    <property type="entry name" value="PROKAR_LIPOPROTEIN"/>
    <property type="match status" value="1"/>
</dbReference>
<dbReference type="InterPro" id="IPR036412">
    <property type="entry name" value="HAD-like_sf"/>
</dbReference>
<organism evidence="3 4">
    <name type="scientific">Owenweeksia hongkongensis (strain DSM 17368 / CIP 108786 / JCM 12287 / NRRL B-23963 / UST20020801)</name>
    <dbReference type="NCBI Taxonomy" id="926562"/>
    <lineage>
        <taxon>Bacteria</taxon>
        <taxon>Pseudomonadati</taxon>
        <taxon>Bacteroidota</taxon>
        <taxon>Flavobacteriia</taxon>
        <taxon>Flavobacteriales</taxon>
        <taxon>Owenweeksiaceae</taxon>
        <taxon>Owenweeksia</taxon>
    </lineage>
</organism>
<keyword evidence="3" id="KW-0449">Lipoprotein</keyword>
<dbReference type="PANTHER" id="PTHR31284">
    <property type="entry name" value="ACID PHOSPHATASE-LIKE PROTEIN"/>
    <property type="match status" value="1"/>
</dbReference>